<organism evidence="8 9">
    <name type="scientific">Carpediemonas membranifera</name>
    <dbReference type="NCBI Taxonomy" id="201153"/>
    <lineage>
        <taxon>Eukaryota</taxon>
        <taxon>Metamonada</taxon>
        <taxon>Carpediemonas-like organisms</taxon>
        <taxon>Carpediemonas</taxon>
    </lineage>
</organism>
<evidence type="ECO:0000259" key="6">
    <source>
        <dbReference type="Pfam" id="PF12999"/>
    </source>
</evidence>
<dbReference type="PRINTS" id="PR00261">
    <property type="entry name" value="LDLRECEPTOR"/>
</dbReference>
<dbReference type="PANTHER" id="PTHR12630">
    <property type="entry name" value="N-LINKED OLIGOSACCHARIDE PROCESSING"/>
    <property type="match status" value="1"/>
</dbReference>
<dbReference type="OrthoDB" id="28322at2759"/>
<feature type="domain" description="Glucosidase 2 subunit beta-like" evidence="7">
    <location>
        <begin position="226"/>
        <end position="300"/>
    </location>
</feature>
<evidence type="ECO:0000256" key="4">
    <source>
        <dbReference type="SAM" id="MobiDB-lite"/>
    </source>
</evidence>
<dbReference type="AlphaFoldDB" id="A0A8J6BYI2"/>
<dbReference type="InterPro" id="IPR002172">
    <property type="entry name" value="LDrepeatLR_classA_rpt"/>
</dbReference>
<dbReference type="PANTHER" id="PTHR12630:SF1">
    <property type="entry name" value="GLUCOSIDASE 2 SUBUNIT BETA"/>
    <property type="match status" value="1"/>
</dbReference>
<dbReference type="Proteomes" id="UP000717585">
    <property type="component" value="Unassembled WGS sequence"/>
</dbReference>
<dbReference type="GO" id="GO:0017177">
    <property type="term" value="C:glucosidase II complex"/>
    <property type="evidence" value="ECO:0007669"/>
    <property type="project" value="TreeGrafter"/>
</dbReference>
<sequence length="350" mass="38216">MGVTARIAVLFVIFSLVFSYTIRGLSPDAPIEAYDPSQANFTCLDGSRTIPMAWVNDDYCDCPDGSDEPGTSACTGNLFFCSNIGSRSKYIHSSFVDDGRCDCCDGSDEVAGLCPNTCAEEAAQFIAQYDFRVKEVEEGIAARRRMEATVELDAEWDQLEEWFVLNCGDSEETDEEWTDSCHATELLLEHRSTAPSLIVLYNTTLESDPYTVHLFQNASVASSDGQRTHSLGVFSALVEKGSTLLFLDGAPCGADHGRSLRLALTCGPSTVVQVSRIGTCEYEGTLYTPAVCDESTLKEAQQLLEDLIEEISEGRLALDEGDDGNEMKEEGGKGKQKEPVEVEDIAHDEL</sequence>
<feature type="domain" description="Glucosidase II beta subunit N-terminal" evidence="6">
    <location>
        <begin position="19"/>
        <end position="151"/>
    </location>
</feature>
<keyword evidence="2" id="KW-0256">Endoplasmic reticulum</keyword>
<accession>A0A8J6BYI2</accession>
<dbReference type="CDD" id="cd00112">
    <property type="entry name" value="LDLa"/>
    <property type="match status" value="2"/>
</dbReference>
<dbReference type="EMBL" id="JAHDYR010000015">
    <property type="protein sequence ID" value="KAG9394521.1"/>
    <property type="molecule type" value="Genomic_DNA"/>
</dbReference>
<reference evidence="8" key="1">
    <citation type="submission" date="2021-05" db="EMBL/GenBank/DDBJ databases">
        <title>A free-living protist that lacks canonical eukaryotic 1 DNA replication and segregation systems.</title>
        <authorList>
            <person name="Salas-Leiva D.E."/>
            <person name="Tromer E.C."/>
            <person name="Curtis B.A."/>
            <person name="Jerlstrom-Hultqvist J."/>
            <person name="Kolisko M."/>
            <person name="Yi Z."/>
            <person name="Salas-Leiva J.S."/>
            <person name="Gallot-Lavallee L."/>
            <person name="Kops G.J.P.L."/>
            <person name="Archibald J.M."/>
            <person name="Simpson A.G.B."/>
            <person name="Roger A.J."/>
        </authorList>
    </citation>
    <scope>NUCLEOTIDE SEQUENCE</scope>
    <source>
        <strain evidence="8">BICM</strain>
    </source>
</reference>
<dbReference type="GO" id="GO:0006491">
    <property type="term" value="P:N-glycan processing"/>
    <property type="evidence" value="ECO:0007669"/>
    <property type="project" value="TreeGrafter"/>
</dbReference>
<keyword evidence="9" id="KW-1185">Reference proteome</keyword>
<feature type="chain" id="PRO_5035203605" description="Glucosidase 2 subunit beta" evidence="5">
    <location>
        <begin position="20"/>
        <end position="350"/>
    </location>
</feature>
<dbReference type="InterPro" id="IPR039794">
    <property type="entry name" value="Gtb1-like"/>
</dbReference>
<dbReference type="Gene3D" id="4.10.400.10">
    <property type="entry name" value="Low-density Lipoprotein Receptor"/>
    <property type="match status" value="1"/>
</dbReference>
<dbReference type="InterPro" id="IPR009011">
    <property type="entry name" value="Man6P_isomerase_rcpt-bd_dom_sf"/>
</dbReference>
<feature type="region of interest" description="Disordered" evidence="4">
    <location>
        <begin position="315"/>
        <end position="350"/>
    </location>
</feature>
<dbReference type="Pfam" id="PF12999">
    <property type="entry name" value="PRKCSH-like"/>
    <property type="match status" value="1"/>
</dbReference>
<dbReference type="InterPro" id="IPR028146">
    <property type="entry name" value="PRKCSH_N"/>
</dbReference>
<evidence type="ECO:0000313" key="8">
    <source>
        <dbReference type="EMBL" id="KAG9394521.1"/>
    </source>
</evidence>
<keyword evidence="3" id="KW-1015">Disulfide bond</keyword>
<evidence type="ECO:0000313" key="9">
    <source>
        <dbReference type="Proteomes" id="UP000717585"/>
    </source>
</evidence>
<proteinExistence type="predicted"/>
<dbReference type="SUPFAM" id="SSF50911">
    <property type="entry name" value="Mannose 6-phosphate receptor domain"/>
    <property type="match status" value="1"/>
</dbReference>
<dbReference type="SMART" id="SM00192">
    <property type="entry name" value="LDLa"/>
    <property type="match status" value="2"/>
</dbReference>
<dbReference type="SUPFAM" id="SSF57424">
    <property type="entry name" value="LDL receptor-like module"/>
    <property type="match status" value="1"/>
</dbReference>
<feature type="compositionally biased region" description="Basic and acidic residues" evidence="4">
    <location>
        <begin position="325"/>
        <end position="350"/>
    </location>
</feature>
<evidence type="ECO:0000256" key="2">
    <source>
        <dbReference type="ARBA" id="ARBA00022824"/>
    </source>
</evidence>
<evidence type="ECO:0000256" key="1">
    <source>
        <dbReference type="ARBA" id="ARBA00022387"/>
    </source>
</evidence>
<dbReference type="InterPro" id="IPR036607">
    <property type="entry name" value="PRKCSH"/>
</dbReference>
<keyword evidence="5" id="KW-0732">Signal</keyword>
<dbReference type="Gene3D" id="2.70.130.10">
    <property type="entry name" value="Mannose-6-phosphate receptor binding domain"/>
    <property type="match status" value="1"/>
</dbReference>
<evidence type="ECO:0000256" key="5">
    <source>
        <dbReference type="SAM" id="SignalP"/>
    </source>
</evidence>
<dbReference type="InterPro" id="IPR036055">
    <property type="entry name" value="LDL_receptor-like_sf"/>
</dbReference>
<name>A0A8J6BYI2_9EUKA</name>
<feature type="signal peptide" evidence="5">
    <location>
        <begin position="1"/>
        <end position="19"/>
    </location>
</feature>
<gene>
    <name evidence="8" type="ORF">J8273_4195</name>
</gene>
<dbReference type="Pfam" id="PF13015">
    <property type="entry name" value="PRKCSH_1"/>
    <property type="match status" value="1"/>
</dbReference>
<protein>
    <recommendedName>
        <fullName evidence="1">Glucosidase 2 subunit beta</fullName>
    </recommendedName>
</protein>
<evidence type="ECO:0000256" key="3">
    <source>
        <dbReference type="ARBA" id="ARBA00023157"/>
    </source>
</evidence>
<comment type="caution">
    <text evidence="8">The sequence shown here is derived from an EMBL/GenBank/DDBJ whole genome shotgun (WGS) entry which is preliminary data.</text>
</comment>
<evidence type="ECO:0000259" key="7">
    <source>
        <dbReference type="Pfam" id="PF13015"/>
    </source>
</evidence>